<gene>
    <name evidence="2" type="ORF">F8B43_0512</name>
</gene>
<protein>
    <submittedName>
        <fullName evidence="2">Uncharacterized protein</fullName>
    </submittedName>
</protein>
<feature type="region of interest" description="Disordered" evidence="1">
    <location>
        <begin position="1"/>
        <end position="22"/>
    </location>
</feature>
<organism evidence="2 3">
    <name type="scientific">Methylorubrum populi</name>
    <dbReference type="NCBI Taxonomy" id="223967"/>
    <lineage>
        <taxon>Bacteria</taxon>
        <taxon>Pseudomonadati</taxon>
        <taxon>Pseudomonadota</taxon>
        <taxon>Alphaproteobacteria</taxon>
        <taxon>Hyphomicrobiales</taxon>
        <taxon>Methylobacteriaceae</taxon>
        <taxon>Methylorubrum</taxon>
    </lineage>
</organism>
<proteinExistence type="predicted"/>
<sequence>MPGARCRCSGSPPRRVQRRRGGCRAEFRCRGAGPHRSPTEPIEP</sequence>
<dbReference type="Proteomes" id="UP000469949">
    <property type="component" value="Unassembled WGS sequence"/>
</dbReference>
<dbReference type="EMBL" id="WEKV01000004">
    <property type="protein sequence ID" value="KAB7787076.1"/>
    <property type="molecule type" value="Genomic_DNA"/>
</dbReference>
<comment type="caution">
    <text evidence="2">The sequence shown here is derived from an EMBL/GenBank/DDBJ whole genome shotgun (WGS) entry which is preliminary data.</text>
</comment>
<evidence type="ECO:0000313" key="2">
    <source>
        <dbReference type="EMBL" id="KAB7787076.1"/>
    </source>
</evidence>
<name>A0A833N4M2_9HYPH</name>
<reference evidence="2 3" key="1">
    <citation type="submission" date="2019-10" db="EMBL/GenBank/DDBJ databases">
        <title>Draft Genome Sequence of the Caffeine Degrading Methylotroph Methylorubrum populi PINKEL.</title>
        <authorList>
            <person name="Dawson S.C."/>
            <person name="Zhang X."/>
            <person name="Wright M.E."/>
            <person name="Sharma G."/>
            <person name="Langner J.T."/>
            <person name="Ditty J.L."/>
            <person name="Subuyuj G.A."/>
        </authorList>
    </citation>
    <scope>NUCLEOTIDE SEQUENCE [LARGE SCALE GENOMIC DNA]</scope>
    <source>
        <strain evidence="2 3">Pinkel</strain>
    </source>
</reference>
<accession>A0A833N4M2</accession>
<evidence type="ECO:0000256" key="1">
    <source>
        <dbReference type="SAM" id="MobiDB-lite"/>
    </source>
</evidence>
<evidence type="ECO:0000313" key="3">
    <source>
        <dbReference type="Proteomes" id="UP000469949"/>
    </source>
</evidence>
<dbReference type="AlphaFoldDB" id="A0A833N4M2"/>